<dbReference type="OrthoDB" id="7513678at2"/>
<dbReference type="RefSeq" id="WP_133403479.1">
    <property type="nucleotide sequence ID" value="NZ_SMTK01000003.1"/>
</dbReference>
<comment type="caution">
    <text evidence="3">The sequence shown here is derived from an EMBL/GenBank/DDBJ whole genome shotgun (WGS) entry which is preliminary data.</text>
</comment>
<dbReference type="AlphaFoldDB" id="A0A4R5TVR0"/>
<evidence type="ECO:0000256" key="1">
    <source>
        <dbReference type="ARBA" id="ARBA00006484"/>
    </source>
</evidence>
<comment type="similarity">
    <text evidence="1">Belongs to the short-chain dehydrogenases/reductases (SDR) family.</text>
</comment>
<organism evidence="3 4">
    <name type="scientific">Arthrobacter crusticola</name>
    <dbReference type="NCBI Taxonomy" id="2547960"/>
    <lineage>
        <taxon>Bacteria</taxon>
        <taxon>Bacillati</taxon>
        <taxon>Actinomycetota</taxon>
        <taxon>Actinomycetes</taxon>
        <taxon>Micrococcales</taxon>
        <taxon>Micrococcaceae</taxon>
        <taxon>Arthrobacter</taxon>
    </lineage>
</organism>
<dbReference type="InterPro" id="IPR002347">
    <property type="entry name" value="SDR_fam"/>
</dbReference>
<evidence type="ECO:0000313" key="4">
    <source>
        <dbReference type="Proteomes" id="UP000295411"/>
    </source>
</evidence>
<dbReference type="EMBL" id="SMTK01000003">
    <property type="protein sequence ID" value="TDK25201.1"/>
    <property type="molecule type" value="Genomic_DNA"/>
</dbReference>
<name>A0A4R5TVR0_9MICC</name>
<sequence length="256" mass="26348">MNTLTLPAWAHPHTDLTGRTALVVGGAGGVGEGVVRALLDAGARVVAAGRSSTRLDELASRLRSPRLHTTVLDALAEDLDQAVSALAAEHGGFDAVVVSVASWGDQGRKPLLALTDAEWDALVAANQTSVFRLYRALVPHLGVDGVLVQLNGLSADLPFPWAGGVALTAAATKSLTRTLAAELAGRGPRIYEVILGVVRTRARQFAGVDDPRGIEGAEVGIHLAELVAGSSPLTGAALHYFVDKAAGPSGSAPERP</sequence>
<dbReference type="Pfam" id="PF00106">
    <property type="entry name" value="adh_short"/>
    <property type="match status" value="1"/>
</dbReference>
<dbReference type="InterPro" id="IPR003560">
    <property type="entry name" value="DHB_DH"/>
</dbReference>
<protein>
    <submittedName>
        <fullName evidence="3">SDR family oxidoreductase</fullName>
    </submittedName>
</protein>
<evidence type="ECO:0000256" key="2">
    <source>
        <dbReference type="ARBA" id="ARBA00023002"/>
    </source>
</evidence>
<dbReference type="SUPFAM" id="SSF51735">
    <property type="entry name" value="NAD(P)-binding Rossmann-fold domains"/>
    <property type="match status" value="1"/>
</dbReference>
<dbReference type="CDD" id="cd05233">
    <property type="entry name" value="SDR_c"/>
    <property type="match status" value="1"/>
</dbReference>
<keyword evidence="4" id="KW-1185">Reference proteome</keyword>
<dbReference type="Proteomes" id="UP000295411">
    <property type="component" value="Unassembled WGS sequence"/>
</dbReference>
<dbReference type="Gene3D" id="3.40.50.720">
    <property type="entry name" value="NAD(P)-binding Rossmann-like Domain"/>
    <property type="match status" value="1"/>
</dbReference>
<evidence type="ECO:0000313" key="3">
    <source>
        <dbReference type="EMBL" id="TDK25201.1"/>
    </source>
</evidence>
<dbReference type="GO" id="GO:0019290">
    <property type="term" value="P:siderophore biosynthetic process"/>
    <property type="evidence" value="ECO:0007669"/>
    <property type="project" value="InterPro"/>
</dbReference>
<dbReference type="GO" id="GO:0008667">
    <property type="term" value="F:2,3-dihydro-2,3-dihydroxybenzoate dehydrogenase activity"/>
    <property type="evidence" value="ECO:0007669"/>
    <property type="project" value="InterPro"/>
</dbReference>
<keyword evidence="2" id="KW-0560">Oxidoreductase</keyword>
<proteinExistence type="inferred from homology"/>
<reference evidence="3 4" key="1">
    <citation type="submission" date="2019-03" db="EMBL/GenBank/DDBJ databases">
        <title>Arthrobacter sp. nov., an bacterium isolated from biocrust in Mu Us Desert.</title>
        <authorList>
            <person name="Lixiong L."/>
        </authorList>
    </citation>
    <scope>NUCLEOTIDE SEQUENCE [LARGE SCALE GENOMIC DNA]</scope>
    <source>
        <strain evidence="3 4">SLN-3</strain>
    </source>
</reference>
<dbReference type="PRINTS" id="PR01397">
    <property type="entry name" value="DHBDHDRGNASE"/>
</dbReference>
<gene>
    <name evidence="3" type="ORF">E2F48_07905</name>
</gene>
<accession>A0A4R5TVR0</accession>
<dbReference type="PANTHER" id="PTHR43669:SF3">
    <property type="entry name" value="ALCOHOL DEHYDROGENASE, PUTATIVE (AFU_ORTHOLOGUE AFUA_3G03445)-RELATED"/>
    <property type="match status" value="1"/>
</dbReference>
<dbReference type="InterPro" id="IPR036291">
    <property type="entry name" value="NAD(P)-bd_dom_sf"/>
</dbReference>
<dbReference type="PANTHER" id="PTHR43669">
    <property type="entry name" value="5-KETO-D-GLUCONATE 5-REDUCTASE"/>
    <property type="match status" value="1"/>
</dbReference>